<dbReference type="InterPro" id="IPR018060">
    <property type="entry name" value="HTH_AraC"/>
</dbReference>
<dbReference type="KEGG" id="plen:EIM92_17125"/>
<dbReference type="OrthoDB" id="247151at2"/>
<gene>
    <name evidence="5" type="ORF">EIM92_17125</name>
</gene>
<dbReference type="InterPro" id="IPR018062">
    <property type="entry name" value="HTH_AraC-typ_CS"/>
</dbReference>
<accession>A0A3S8RXE6</accession>
<dbReference type="Proteomes" id="UP000273145">
    <property type="component" value="Chromosome"/>
</dbReference>
<dbReference type="PANTHER" id="PTHR43280:SF34">
    <property type="entry name" value="ARAC-FAMILY TRANSCRIPTIONAL REGULATOR"/>
    <property type="match status" value="1"/>
</dbReference>
<dbReference type="InterPro" id="IPR020449">
    <property type="entry name" value="Tscrpt_reg_AraC-type_HTH"/>
</dbReference>
<protein>
    <submittedName>
        <fullName evidence="5">AraC family transcriptional regulator</fullName>
    </submittedName>
</protein>
<dbReference type="SMART" id="SM00342">
    <property type="entry name" value="HTH_ARAC"/>
    <property type="match status" value="1"/>
</dbReference>
<keyword evidence="1" id="KW-0805">Transcription regulation</keyword>
<evidence type="ECO:0000256" key="2">
    <source>
        <dbReference type="ARBA" id="ARBA00023125"/>
    </source>
</evidence>
<proteinExistence type="predicted"/>
<evidence type="ECO:0000256" key="3">
    <source>
        <dbReference type="ARBA" id="ARBA00023163"/>
    </source>
</evidence>
<dbReference type="InterPro" id="IPR009057">
    <property type="entry name" value="Homeodomain-like_sf"/>
</dbReference>
<dbReference type="PROSITE" id="PS01124">
    <property type="entry name" value="HTH_ARAC_FAMILY_2"/>
    <property type="match status" value="1"/>
</dbReference>
<dbReference type="PROSITE" id="PS00041">
    <property type="entry name" value="HTH_ARAC_FAMILY_1"/>
    <property type="match status" value="1"/>
</dbReference>
<dbReference type="Pfam" id="PF12833">
    <property type="entry name" value="HTH_18"/>
    <property type="match status" value="1"/>
</dbReference>
<feature type="domain" description="HTH araC/xylS-type" evidence="4">
    <location>
        <begin position="47"/>
        <end position="111"/>
    </location>
</feature>
<dbReference type="GO" id="GO:0043565">
    <property type="term" value="F:sequence-specific DNA binding"/>
    <property type="evidence" value="ECO:0007669"/>
    <property type="project" value="InterPro"/>
</dbReference>
<keyword evidence="3" id="KW-0804">Transcription</keyword>
<evidence type="ECO:0000313" key="6">
    <source>
        <dbReference type="Proteomes" id="UP000273145"/>
    </source>
</evidence>
<dbReference type="EMBL" id="CP034248">
    <property type="protein sequence ID" value="AZK47658.1"/>
    <property type="molecule type" value="Genomic_DNA"/>
</dbReference>
<sequence>MPSADQQTNLQLTYYGSPSFSGLHPNGHIACPTAQLYSTLSPSPGKFKKKVGCSLRIYIQQAKIDEARSLLLLTDNSISEISTLLNYHDQSYFFKYIKKFTGVTPNEYRNNR</sequence>
<reference evidence="5 6" key="1">
    <citation type="submission" date="2018-11" db="EMBL/GenBank/DDBJ databases">
        <title>Genome sequencing of Paenibacillus lentus DSM25539(T).</title>
        <authorList>
            <person name="Kook J.-K."/>
            <person name="Park S.-N."/>
            <person name="Lim Y.K."/>
        </authorList>
    </citation>
    <scope>NUCLEOTIDE SEQUENCE [LARGE SCALE GENOMIC DNA]</scope>
    <source>
        <strain evidence="5 6">DSM 25539</strain>
    </source>
</reference>
<dbReference type="Gene3D" id="1.10.10.60">
    <property type="entry name" value="Homeodomain-like"/>
    <property type="match status" value="1"/>
</dbReference>
<evidence type="ECO:0000313" key="5">
    <source>
        <dbReference type="EMBL" id="AZK47658.1"/>
    </source>
</evidence>
<name>A0A3S8RXE6_9BACL</name>
<dbReference type="AlphaFoldDB" id="A0A3S8RXE6"/>
<organism evidence="5 6">
    <name type="scientific">Paenibacillus lentus</name>
    <dbReference type="NCBI Taxonomy" id="1338368"/>
    <lineage>
        <taxon>Bacteria</taxon>
        <taxon>Bacillati</taxon>
        <taxon>Bacillota</taxon>
        <taxon>Bacilli</taxon>
        <taxon>Bacillales</taxon>
        <taxon>Paenibacillaceae</taxon>
        <taxon>Paenibacillus</taxon>
    </lineage>
</organism>
<evidence type="ECO:0000256" key="1">
    <source>
        <dbReference type="ARBA" id="ARBA00023015"/>
    </source>
</evidence>
<evidence type="ECO:0000259" key="4">
    <source>
        <dbReference type="PROSITE" id="PS01124"/>
    </source>
</evidence>
<dbReference type="GO" id="GO:0003700">
    <property type="term" value="F:DNA-binding transcription factor activity"/>
    <property type="evidence" value="ECO:0007669"/>
    <property type="project" value="InterPro"/>
</dbReference>
<dbReference type="SUPFAM" id="SSF46689">
    <property type="entry name" value="Homeodomain-like"/>
    <property type="match status" value="1"/>
</dbReference>
<dbReference type="PANTHER" id="PTHR43280">
    <property type="entry name" value="ARAC-FAMILY TRANSCRIPTIONAL REGULATOR"/>
    <property type="match status" value="1"/>
</dbReference>
<keyword evidence="6" id="KW-1185">Reference proteome</keyword>
<dbReference type="PRINTS" id="PR00032">
    <property type="entry name" value="HTHARAC"/>
</dbReference>
<keyword evidence="2" id="KW-0238">DNA-binding</keyword>
<dbReference type="RefSeq" id="WP_125083702.1">
    <property type="nucleotide sequence ID" value="NZ_CP034248.1"/>
</dbReference>